<protein>
    <submittedName>
        <fullName evidence="2">Uncharacterized protein</fullName>
    </submittedName>
</protein>
<comment type="caution">
    <text evidence="2">The sequence shown here is derived from an EMBL/GenBank/DDBJ whole genome shotgun (WGS) entry which is preliminary data.</text>
</comment>
<dbReference type="EMBL" id="AQGV01000015">
    <property type="protein sequence ID" value="MBE0370641.1"/>
    <property type="molecule type" value="Genomic_DNA"/>
</dbReference>
<proteinExistence type="predicted"/>
<evidence type="ECO:0000256" key="1">
    <source>
        <dbReference type="SAM" id="Phobius"/>
    </source>
</evidence>
<gene>
    <name evidence="2" type="ORF">PAUR_b0718</name>
</gene>
<evidence type="ECO:0000313" key="2">
    <source>
        <dbReference type="EMBL" id="MBE0370641.1"/>
    </source>
</evidence>
<organism evidence="2 3">
    <name type="scientific">Pseudoalteromonas aurantia 208</name>
    <dbReference type="NCBI Taxonomy" id="1314867"/>
    <lineage>
        <taxon>Bacteria</taxon>
        <taxon>Pseudomonadati</taxon>
        <taxon>Pseudomonadota</taxon>
        <taxon>Gammaproteobacteria</taxon>
        <taxon>Alteromonadales</taxon>
        <taxon>Pseudoalteromonadaceae</taxon>
        <taxon>Pseudoalteromonas</taxon>
    </lineage>
</organism>
<feature type="transmembrane region" description="Helical" evidence="1">
    <location>
        <begin position="88"/>
        <end position="105"/>
    </location>
</feature>
<keyword evidence="1" id="KW-0472">Membrane</keyword>
<dbReference type="Proteomes" id="UP000615755">
    <property type="component" value="Unassembled WGS sequence"/>
</dbReference>
<evidence type="ECO:0000313" key="3">
    <source>
        <dbReference type="Proteomes" id="UP000615755"/>
    </source>
</evidence>
<name>A0ABR9EI08_9GAMM</name>
<keyword evidence="1" id="KW-1133">Transmembrane helix</keyword>
<keyword evidence="3" id="KW-1185">Reference proteome</keyword>
<feature type="transmembrane region" description="Helical" evidence="1">
    <location>
        <begin position="125"/>
        <end position="142"/>
    </location>
</feature>
<sequence length="249" mass="28894">MTQAEYLGRVKKGNNDDPVISEINWLICEIYLPAHNKMNKLSKLTRSLSVLFVIWALTLLSYFCASELFKDLAIFSQTVLWDGYDFNWMILSSVPSILLAIAVTFRNFPFNSKSEKDKWQKTQSCMLCLFNVPFFVILLFEFSKETVAVAGLLCFAGFFITYMCNRLFGYTSSSIRNQTLVHHLERLKREYEIACSQGNKTDLPYIQEQTFAHLFEIIEQGTNRRDKEVMGDHYKVHDSAVSWIKGLRK</sequence>
<feature type="transmembrane region" description="Helical" evidence="1">
    <location>
        <begin position="148"/>
        <end position="168"/>
    </location>
</feature>
<feature type="transmembrane region" description="Helical" evidence="1">
    <location>
        <begin position="48"/>
        <end position="68"/>
    </location>
</feature>
<dbReference type="RefSeq" id="WP_192509705.1">
    <property type="nucleotide sequence ID" value="NZ_AQGV01000015.1"/>
</dbReference>
<keyword evidence="1" id="KW-0812">Transmembrane</keyword>
<accession>A0ABR9EI08</accession>
<reference evidence="2 3" key="1">
    <citation type="submission" date="2015-03" db="EMBL/GenBank/DDBJ databases">
        <title>Genome sequence of Pseudoalteromonas aurantia.</title>
        <authorList>
            <person name="Xie B.-B."/>
            <person name="Rong J.-C."/>
            <person name="Qin Q.-L."/>
            <person name="Zhang Y.-Z."/>
        </authorList>
    </citation>
    <scope>NUCLEOTIDE SEQUENCE [LARGE SCALE GENOMIC DNA]</scope>
    <source>
        <strain evidence="2 3">208</strain>
    </source>
</reference>